<protein>
    <submittedName>
        <fullName evidence="1">Uncharacterized protein</fullName>
    </submittedName>
</protein>
<reference evidence="1" key="1">
    <citation type="journal article" date="2014" name="Int. J. Syst. Evol. Microbiol.">
        <title>Complete genome sequence of Corynebacterium casei LMG S-19264T (=DSM 44701T), isolated from a smear-ripened cheese.</title>
        <authorList>
            <consortium name="US DOE Joint Genome Institute (JGI-PGF)"/>
            <person name="Walter F."/>
            <person name="Albersmeier A."/>
            <person name="Kalinowski J."/>
            <person name="Ruckert C."/>
        </authorList>
    </citation>
    <scope>NUCLEOTIDE SEQUENCE</scope>
    <source>
        <strain evidence="1">CGMCC 1.15493</strain>
    </source>
</reference>
<gene>
    <name evidence="1" type="ORF">GCM10011335_31170</name>
</gene>
<dbReference type="EMBL" id="BMJJ01000007">
    <property type="protein sequence ID" value="GGD25927.1"/>
    <property type="molecule type" value="Genomic_DNA"/>
</dbReference>
<dbReference type="RefSeq" id="WP_188852312.1">
    <property type="nucleotide sequence ID" value="NZ_BMJJ01000007.1"/>
</dbReference>
<keyword evidence="2" id="KW-1185">Reference proteome</keyword>
<dbReference type="Proteomes" id="UP000613160">
    <property type="component" value="Unassembled WGS sequence"/>
</dbReference>
<reference evidence="1" key="2">
    <citation type="submission" date="2020-09" db="EMBL/GenBank/DDBJ databases">
        <authorList>
            <person name="Sun Q."/>
            <person name="Zhou Y."/>
        </authorList>
    </citation>
    <scope>NUCLEOTIDE SEQUENCE</scope>
    <source>
        <strain evidence="1">CGMCC 1.15493</strain>
    </source>
</reference>
<evidence type="ECO:0000313" key="2">
    <source>
        <dbReference type="Proteomes" id="UP000613160"/>
    </source>
</evidence>
<proteinExistence type="predicted"/>
<dbReference type="AlphaFoldDB" id="A0A916Y1A0"/>
<name>A0A916Y1A0_9HYPH</name>
<sequence length="63" mass="6928">MVIAFPSDVLARLRHIERSEGVPVLDVVHQAVAVFSYLDVDERQRLGQVALGLVVERMKGGNA</sequence>
<organism evidence="1 2">
    <name type="scientific">Aureimonas glaciei</name>
    <dbReference type="NCBI Taxonomy" id="1776957"/>
    <lineage>
        <taxon>Bacteria</taxon>
        <taxon>Pseudomonadati</taxon>
        <taxon>Pseudomonadota</taxon>
        <taxon>Alphaproteobacteria</taxon>
        <taxon>Hyphomicrobiales</taxon>
        <taxon>Aurantimonadaceae</taxon>
        <taxon>Aureimonas</taxon>
    </lineage>
</organism>
<accession>A0A916Y1A0</accession>
<comment type="caution">
    <text evidence="1">The sequence shown here is derived from an EMBL/GenBank/DDBJ whole genome shotgun (WGS) entry which is preliminary data.</text>
</comment>
<evidence type="ECO:0000313" key="1">
    <source>
        <dbReference type="EMBL" id="GGD25927.1"/>
    </source>
</evidence>